<name>A0A7Z0E8U4_9MICC</name>
<feature type="compositionally biased region" description="Polar residues" evidence="1">
    <location>
        <begin position="73"/>
        <end position="85"/>
    </location>
</feature>
<comment type="caution">
    <text evidence="2">The sequence shown here is derived from an EMBL/GenBank/DDBJ whole genome shotgun (WGS) entry which is preliminary data.</text>
</comment>
<dbReference type="Proteomes" id="UP000560069">
    <property type="component" value="Unassembled WGS sequence"/>
</dbReference>
<proteinExistence type="predicted"/>
<accession>A0A7Z0E8U4</accession>
<keyword evidence="3" id="KW-1185">Reference proteome</keyword>
<dbReference type="RefSeq" id="WP_179441968.1">
    <property type="nucleotide sequence ID" value="NZ_BAAALK010000002.1"/>
</dbReference>
<protein>
    <submittedName>
        <fullName evidence="2">Uncharacterized membrane protein YraQ (UPF0718 family)</fullName>
    </submittedName>
</protein>
<dbReference type="AlphaFoldDB" id="A0A7Z0E8U4"/>
<reference evidence="2 3" key="1">
    <citation type="submission" date="2020-07" db="EMBL/GenBank/DDBJ databases">
        <title>Sequencing the genomes of 1000 actinobacteria strains.</title>
        <authorList>
            <person name="Klenk H.-P."/>
        </authorList>
    </citation>
    <scope>NUCLEOTIDE SEQUENCE [LARGE SCALE GENOMIC DNA]</scope>
    <source>
        <strain evidence="2 3">DSM 15664</strain>
    </source>
</reference>
<evidence type="ECO:0000256" key="1">
    <source>
        <dbReference type="SAM" id="MobiDB-lite"/>
    </source>
</evidence>
<sequence>MLKKAQRFLAGIAAALLIGWFVQLFFGGEWIGQQWLSSSATVTTVLAGLLHMLKPSTEGEDSDDEYRDPARESASSGAIDPTSQPVGFGGDPLGRWWRRQT</sequence>
<feature type="region of interest" description="Disordered" evidence="1">
    <location>
        <begin position="55"/>
        <end position="101"/>
    </location>
</feature>
<gene>
    <name evidence="2" type="ORF">HNR11_001724</name>
</gene>
<evidence type="ECO:0000313" key="3">
    <source>
        <dbReference type="Proteomes" id="UP000560069"/>
    </source>
</evidence>
<organism evidence="2 3">
    <name type="scientific">Nesterenkonia sandarakina</name>
    <dbReference type="NCBI Taxonomy" id="272918"/>
    <lineage>
        <taxon>Bacteria</taxon>
        <taxon>Bacillati</taxon>
        <taxon>Actinomycetota</taxon>
        <taxon>Actinomycetes</taxon>
        <taxon>Micrococcales</taxon>
        <taxon>Micrococcaceae</taxon>
        <taxon>Nesterenkonia</taxon>
    </lineage>
</organism>
<dbReference type="EMBL" id="JACCFQ010000001">
    <property type="protein sequence ID" value="NYJ17190.1"/>
    <property type="molecule type" value="Genomic_DNA"/>
</dbReference>
<evidence type="ECO:0000313" key="2">
    <source>
        <dbReference type="EMBL" id="NYJ17190.1"/>
    </source>
</evidence>